<feature type="region of interest" description="Disordered" evidence="1">
    <location>
        <begin position="1"/>
        <end position="21"/>
    </location>
</feature>
<comment type="caution">
    <text evidence="2">The sequence shown here is derived from an EMBL/GenBank/DDBJ whole genome shotgun (WGS) entry which is preliminary data.</text>
</comment>
<dbReference type="EMBL" id="QKYN01000030">
    <property type="protein sequence ID" value="RAG86208.1"/>
    <property type="molecule type" value="Genomic_DNA"/>
</dbReference>
<gene>
    <name evidence="2" type="ORF">DN069_07580</name>
</gene>
<evidence type="ECO:0000256" key="1">
    <source>
        <dbReference type="SAM" id="MobiDB-lite"/>
    </source>
</evidence>
<protein>
    <submittedName>
        <fullName evidence="2">Uncharacterized protein</fullName>
    </submittedName>
</protein>
<dbReference type="OrthoDB" id="9827464at2"/>
<dbReference type="RefSeq" id="WP_133259843.1">
    <property type="nucleotide sequence ID" value="NZ_QKYN01000030.1"/>
</dbReference>
<evidence type="ECO:0000313" key="3">
    <source>
        <dbReference type="Proteomes" id="UP000248889"/>
    </source>
</evidence>
<dbReference type="Proteomes" id="UP000248889">
    <property type="component" value="Unassembled WGS sequence"/>
</dbReference>
<proteinExistence type="predicted"/>
<dbReference type="AlphaFoldDB" id="A0A2X0JF40"/>
<name>A0A2X0JF40_9ACTN</name>
<feature type="non-terminal residue" evidence="2">
    <location>
        <position position="169"/>
    </location>
</feature>
<organism evidence="2 3">
    <name type="scientific">Streptacidiphilus pinicola</name>
    <dbReference type="NCBI Taxonomy" id="2219663"/>
    <lineage>
        <taxon>Bacteria</taxon>
        <taxon>Bacillati</taxon>
        <taxon>Actinomycetota</taxon>
        <taxon>Actinomycetes</taxon>
        <taxon>Kitasatosporales</taxon>
        <taxon>Streptomycetaceae</taxon>
        <taxon>Streptacidiphilus</taxon>
    </lineage>
</organism>
<reference evidence="2 3" key="1">
    <citation type="submission" date="2018-06" db="EMBL/GenBank/DDBJ databases">
        <title>Streptacidiphilus pinicola sp. nov., isolated from pine grove soil.</title>
        <authorList>
            <person name="Roh S.G."/>
            <person name="Park S."/>
            <person name="Kim M.-K."/>
            <person name="Yun B.-R."/>
            <person name="Park J."/>
            <person name="Kim M.J."/>
            <person name="Kim Y.S."/>
            <person name="Kim S.B."/>
        </authorList>
    </citation>
    <scope>NUCLEOTIDE SEQUENCE [LARGE SCALE GENOMIC DNA]</scope>
    <source>
        <strain evidence="2 3">MMS16-CNU450</strain>
    </source>
</reference>
<sequence length="169" mass="17944">MTATTNPSESPDPIREPGRHRLHKRLGTTGRDLTAQASGSPAHLALATLICDMARDADILADMLRGRIGQARDELARLGAGGRPALSRGTTVMAALGAEIDLITGQLDQCLGHLDRLIDAYRNLRRHTPPAAPGRMRLVPGQRRNRAARPCTCACSRPCGCGHAGCTAP</sequence>
<keyword evidence="3" id="KW-1185">Reference proteome</keyword>
<evidence type="ECO:0000313" key="2">
    <source>
        <dbReference type="EMBL" id="RAG86208.1"/>
    </source>
</evidence>
<accession>A0A2X0JF40</accession>